<dbReference type="EnsemblMetazoa" id="AALB005858-RA">
    <property type="protein sequence ID" value="AALB005858-PA"/>
    <property type="gene ID" value="AALB005858"/>
</dbReference>
<dbReference type="GO" id="GO:0005615">
    <property type="term" value="C:extracellular space"/>
    <property type="evidence" value="ECO:0007669"/>
    <property type="project" value="TreeGrafter"/>
</dbReference>
<reference evidence="3" key="2">
    <citation type="submission" date="2022-08" db="UniProtKB">
        <authorList>
            <consortium name="EnsemblMetazoa"/>
        </authorList>
    </citation>
    <scope>IDENTIFICATION</scope>
    <source>
        <strain evidence="3">STECLA/ALBI9_A</strain>
    </source>
</reference>
<dbReference type="VEuPathDB" id="VectorBase:AALB005858"/>
<dbReference type="SUPFAM" id="SSF52058">
    <property type="entry name" value="L domain-like"/>
    <property type="match status" value="1"/>
</dbReference>
<evidence type="ECO:0008006" key="5">
    <source>
        <dbReference type="Google" id="ProtNLM"/>
    </source>
</evidence>
<dbReference type="Proteomes" id="UP000069272">
    <property type="component" value="Chromosome 3L"/>
</dbReference>
<dbReference type="AlphaFoldDB" id="A0A182FH64"/>
<protein>
    <recommendedName>
        <fullName evidence="5">Leucine rich immune protein (Coil-less)</fullName>
    </recommendedName>
</protein>
<evidence type="ECO:0000313" key="4">
    <source>
        <dbReference type="Proteomes" id="UP000069272"/>
    </source>
</evidence>
<evidence type="ECO:0000256" key="1">
    <source>
        <dbReference type="ARBA" id="ARBA00022614"/>
    </source>
</evidence>
<keyword evidence="4" id="KW-1185">Reference proteome</keyword>
<reference evidence="3 4" key="1">
    <citation type="journal article" date="2017" name="G3 (Bethesda)">
        <title>The Physical Genome Mapping of Anopheles albimanus Corrected Scaffold Misassemblies and Identified Interarm Rearrangements in Genus Anopheles.</title>
        <authorList>
            <person name="Artemov G.N."/>
            <person name="Peery A.N."/>
            <person name="Jiang X."/>
            <person name="Tu Z."/>
            <person name="Stegniy V.N."/>
            <person name="Sharakhova M.V."/>
            <person name="Sharakhov I.V."/>
        </authorList>
    </citation>
    <scope>NUCLEOTIDE SEQUENCE [LARGE SCALE GENOMIC DNA]</scope>
    <source>
        <strain evidence="3 4">ALBI9_A</strain>
    </source>
</reference>
<dbReference type="PANTHER" id="PTHR45712">
    <property type="entry name" value="AGAP008170-PA"/>
    <property type="match status" value="1"/>
</dbReference>
<accession>A0A182FH64</accession>
<evidence type="ECO:0000313" key="3">
    <source>
        <dbReference type="EnsemblMetazoa" id="AALB005858-PA"/>
    </source>
</evidence>
<sequence>MLYPDGEVTRMLSRVTSEATYKVYYEKALRIPADCHLELILVFAAPRLQTIKVYGINNVLKRLLVSNIKMRKIPTTIRYLQQLQDLSLENGVLDSFSLKPLKGIRSLTFVNLRSNKLRRLQVCKDPNLIISIERLELAENLLEYIDMEFFTPFKWLKELRLELNQLKQITANKPNNFLTSIDFSLWDMPALHAIDLSRNPLKRLINLSNKFPKLNYLNILRTDIRCLSINGSNISENDLLDVLNTAGNPSTTCPTNSSFPHPFLQGIIIDMWFFTPFKRFRDLDLSNNIFKKIIANKSVALLLLPFNLKFFN</sequence>
<organism evidence="3 4">
    <name type="scientific">Anopheles albimanus</name>
    <name type="common">New world malaria mosquito</name>
    <dbReference type="NCBI Taxonomy" id="7167"/>
    <lineage>
        <taxon>Eukaryota</taxon>
        <taxon>Metazoa</taxon>
        <taxon>Ecdysozoa</taxon>
        <taxon>Arthropoda</taxon>
        <taxon>Hexapoda</taxon>
        <taxon>Insecta</taxon>
        <taxon>Pterygota</taxon>
        <taxon>Neoptera</taxon>
        <taxon>Endopterygota</taxon>
        <taxon>Diptera</taxon>
        <taxon>Nematocera</taxon>
        <taxon>Culicoidea</taxon>
        <taxon>Culicidae</taxon>
        <taxon>Anophelinae</taxon>
        <taxon>Anopheles</taxon>
    </lineage>
</organism>
<evidence type="ECO:0000256" key="2">
    <source>
        <dbReference type="ARBA" id="ARBA00022737"/>
    </source>
</evidence>
<dbReference type="PANTHER" id="PTHR45712:SF22">
    <property type="entry name" value="INSULIN-LIKE GROWTH FACTOR-BINDING PROTEIN COMPLEX ACID LABILE SUBUNIT"/>
    <property type="match status" value="1"/>
</dbReference>
<dbReference type="STRING" id="7167.A0A182FH64"/>
<dbReference type="InterPro" id="IPR032675">
    <property type="entry name" value="LRR_dom_sf"/>
</dbReference>
<proteinExistence type="predicted"/>
<keyword evidence="2" id="KW-0677">Repeat</keyword>
<dbReference type="Gene3D" id="3.80.10.10">
    <property type="entry name" value="Ribonuclease Inhibitor"/>
    <property type="match status" value="2"/>
</dbReference>
<dbReference type="InterPro" id="IPR050333">
    <property type="entry name" value="SLRP"/>
</dbReference>
<dbReference type="VEuPathDB" id="VectorBase:AALB20_030251"/>
<keyword evidence="1" id="KW-0433">Leucine-rich repeat</keyword>
<name>A0A182FH64_ANOAL</name>